<name>A0A7C0Y610_THELI</name>
<evidence type="ECO:0000313" key="5">
    <source>
        <dbReference type="EMBL" id="HDD31824.1"/>
    </source>
</evidence>
<dbReference type="InterPro" id="IPR009014">
    <property type="entry name" value="Transketo_C/PFOR_II"/>
</dbReference>
<organism evidence="5">
    <name type="scientific">Thermococcus litoralis</name>
    <dbReference type="NCBI Taxonomy" id="2265"/>
    <lineage>
        <taxon>Archaea</taxon>
        <taxon>Methanobacteriati</taxon>
        <taxon>Methanobacteriota</taxon>
        <taxon>Thermococci</taxon>
        <taxon>Thermococcales</taxon>
        <taxon>Thermococcaceae</taxon>
        <taxon>Thermococcus</taxon>
    </lineage>
</organism>
<evidence type="ECO:0000259" key="4">
    <source>
        <dbReference type="Pfam" id="PF02780"/>
    </source>
</evidence>
<keyword evidence="3" id="KW-0786">Thiamine pyrophosphate</keyword>
<dbReference type="Pfam" id="PF02780">
    <property type="entry name" value="Transketolase_C"/>
    <property type="match status" value="1"/>
</dbReference>
<reference evidence="5" key="1">
    <citation type="journal article" date="2020" name="mSystems">
        <title>Genome- and Community-Level Interaction Insights into Carbon Utilization and Element Cycling Functions of Hydrothermarchaeota in Hydrothermal Sediment.</title>
        <authorList>
            <person name="Zhou Z."/>
            <person name="Liu Y."/>
            <person name="Xu W."/>
            <person name="Pan J."/>
            <person name="Luo Z.H."/>
            <person name="Li M."/>
        </authorList>
    </citation>
    <scope>NUCLEOTIDE SEQUENCE [LARGE SCALE GENOMIC DNA]</scope>
    <source>
        <strain evidence="5">HyVt-151</strain>
    </source>
</reference>
<dbReference type="Gene3D" id="3.40.50.920">
    <property type="match status" value="1"/>
</dbReference>
<sequence>LEKEGISAEVIDLRSLVPLDKKTLLDSVKKTGRLVVVDEDYRSYGMSGEVIATVVENGISLEAPPVRVAYPDVPVPYSRVLERYVLPDKEKIINAVKSIM</sequence>
<dbReference type="GO" id="GO:0016491">
    <property type="term" value="F:oxidoreductase activity"/>
    <property type="evidence" value="ECO:0007669"/>
    <property type="project" value="UniProtKB-KW"/>
</dbReference>
<dbReference type="SUPFAM" id="SSF52922">
    <property type="entry name" value="TK C-terminal domain-like"/>
    <property type="match status" value="1"/>
</dbReference>
<evidence type="ECO:0000256" key="1">
    <source>
        <dbReference type="ARBA" id="ARBA00001964"/>
    </source>
</evidence>
<evidence type="ECO:0000256" key="3">
    <source>
        <dbReference type="ARBA" id="ARBA00023052"/>
    </source>
</evidence>
<protein>
    <submittedName>
        <fullName evidence="5">Alpha-ketoacid dehydrogenase subunit beta</fullName>
    </submittedName>
</protein>
<proteinExistence type="predicted"/>
<comment type="cofactor">
    <cofactor evidence="1">
        <name>thiamine diphosphate</name>
        <dbReference type="ChEBI" id="CHEBI:58937"/>
    </cofactor>
</comment>
<comment type="caution">
    <text evidence="5">The sequence shown here is derived from an EMBL/GenBank/DDBJ whole genome shotgun (WGS) entry which is preliminary data.</text>
</comment>
<accession>A0A7C0Y610</accession>
<dbReference type="PANTHER" id="PTHR43257:SF2">
    <property type="entry name" value="PYRUVATE DEHYDROGENASE E1 COMPONENT SUBUNIT BETA"/>
    <property type="match status" value="1"/>
</dbReference>
<keyword evidence="2" id="KW-0560">Oxidoreductase</keyword>
<dbReference type="PANTHER" id="PTHR43257">
    <property type="entry name" value="PYRUVATE DEHYDROGENASE E1 COMPONENT BETA SUBUNIT"/>
    <property type="match status" value="1"/>
</dbReference>
<feature type="non-terminal residue" evidence="5">
    <location>
        <position position="1"/>
    </location>
</feature>
<dbReference type="EMBL" id="DQYG01000184">
    <property type="protein sequence ID" value="HDD31824.1"/>
    <property type="molecule type" value="Genomic_DNA"/>
</dbReference>
<gene>
    <name evidence="5" type="ORF">ENF72_04320</name>
</gene>
<feature type="domain" description="Transketolase C-terminal" evidence="4">
    <location>
        <begin position="1"/>
        <end position="92"/>
    </location>
</feature>
<evidence type="ECO:0000256" key="2">
    <source>
        <dbReference type="ARBA" id="ARBA00023002"/>
    </source>
</evidence>
<dbReference type="InterPro" id="IPR033248">
    <property type="entry name" value="Transketolase_C"/>
</dbReference>
<dbReference type="AlphaFoldDB" id="A0A7C0Y610"/>
<dbReference type="Proteomes" id="UP000886210">
    <property type="component" value="Unassembled WGS sequence"/>
</dbReference>